<dbReference type="Ensembl" id="ENSACIT00000019940.1">
    <property type="protein sequence ID" value="ENSACIP00000019421.1"/>
    <property type="gene ID" value="ENSACIG00000015123.1"/>
</dbReference>
<proteinExistence type="predicted"/>
<dbReference type="PANTHER" id="PTHR24253">
    <property type="entry name" value="TRANSMEMBRANE PROTEASE SERINE"/>
    <property type="match status" value="1"/>
</dbReference>
<dbReference type="PRINTS" id="PR00722">
    <property type="entry name" value="CHYMOTRYPSIN"/>
</dbReference>
<reference evidence="8" key="1">
    <citation type="submission" date="2025-08" db="UniProtKB">
        <authorList>
            <consortium name="Ensembl"/>
        </authorList>
    </citation>
    <scope>IDENTIFICATION</scope>
</reference>
<name>A0A3Q0S8E6_AMPCI</name>
<dbReference type="InterPro" id="IPR009003">
    <property type="entry name" value="Peptidase_S1_PA"/>
</dbReference>
<dbReference type="InterPro" id="IPR001314">
    <property type="entry name" value="Peptidase_S1A"/>
</dbReference>
<dbReference type="Gene3D" id="2.40.10.10">
    <property type="entry name" value="Trypsin-like serine proteases"/>
    <property type="match status" value="1"/>
</dbReference>
<dbReference type="FunFam" id="2.40.10.10:FF:000024">
    <property type="entry name" value="Serine protease 53"/>
    <property type="match status" value="1"/>
</dbReference>
<keyword evidence="5" id="KW-0720">Serine protease</keyword>
<dbReference type="GO" id="GO:0006508">
    <property type="term" value="P:proteolysis"/>
    <property type="evidence" value="ECO:0007669"/>
    <property type="project" value="UniProtKB-KW"/>
</dbReference>
<keyword evidence="1 5" id="KW-0645">Protease</keyword>
<feature type="domain" description="Peptidase S1" evidence="7">
    <location>
        <begin position="31"/>
        <end position="264"/>
    </location>
</feature>
<evidence type="ECO:0000256" key="6">
    <source>
        <dbReference type="SAM" id="SignalP"/>
    </source>
</evidence>
<dbReference type="CDD" id="cd00190">
    <property type="entry name" value="Tryp_SPc"/>
    <property type="match status" value="1"/>
</dbReference>
<evidence type="ECO:0000259" key="7">
    <source>
        <dbReference type="PROSITE" id="PS50240"/>
    </source>
</evidence>
<dbReference type="SMART" id="SM00020">
    <property type="entry name" value="Tryp_SPc"/>
    <property type="match status" value="1"/>
</dbReference>
<sequence length="324" mass="34874">MAAWTLLILLVFDTQLSVLSECGVAPLSTRIVGGQNATAGSWPWQVSLHLTFHICGGTLISDQWVLTAAHCIVTNTLSAWTLYFGRETQAGPNAHEVSRRVSKIIVHPNFNNTFLNNDIALMRLSSPITFTDYIRPICLASNSSQFYNSTSCWITGWGKLGKNEVLPSTTPLQEVQVPVVGNKQCSCDYIPAPEANITQQMICAGQANKGACQGDSGGPLQCKQGSKWIQAGITSFGIPCAQAGFPEVYARVSEFQTWITDQVGGANASFVTFTSSGTDQDSSFVCRSTNSTTSPNSGNSVKLASELAFVIILVKMLIDYISVP</sequence>
<dbReference type="InterPro" id="IPR033116">
    <property type="entry name" value="TRYPSIN_SER"/>
</dbReference>
<dbReference type="Proteomes" id="UP000261340">
    <property type="component" value="Unplaced"/>
</dbReference>
<dbReference type="GeneTree" id="ENSGT00940000163160"/>
<evidence type="ECO:0000313" key="9">
    <source>
        <dbReference type="Proteomes" id="UP000261340"/>
    </source>
</evidence>
<dbReference type="SUPFAM" id="SSF50494">
    <property type="entry name" value="Trypsin-like serine proteases"/>
    <property type="match status" value="1"/>
</dbReference>
<feature type="chain" id="PRO_5018624737" description="Peptidase S1 domain-containing protein" evidence="6">
    <location>
        <begin position="21"/>
        <end position="324"/>
    </location>
</feature>
<evidence type="ECO:0000256" key="3">
    <source>
        <dbReference type="ARBA" id="ARBA00022801"/>
    </source>
</evidence>
<keyword evidence="9" id="KW-1185">Reference proteome</keyword>
<dbReference type="AlphaFoldDB" id="A0A3Q0S8E6"/>
<keyword evidence="3 5" id="KW-0378">Hydrolase</keyword>
<protein>
    <recommendedName>
        <fullName evidence="7">Peptidase S1 domain-containing protein</fullName>
    </recommendedName>
</protein>
<dbReference type="GO" id="GO:0004252">
    <property type="term" value="F:serine-type endopeptidase activity"/>
    <property type="evidence" value="ECO:0007669"/>
    <property type="project" value="InterPro"/>
</dbReference>
<evidence type="ECO:0000256" key="5">
    <source>
        <dbReference type="RuleBase" id="RU363034"/>
    </source>
</evidence>
<evidence type="ECO:0000256" key="4">
    <source>
        <dbReference type="ARBA" id="ARBA00023157"/>
    </source>
</evidence>
<dbReference type="InterPro" id="IPR018114">
    <property type="entry name" value="TRYPSIN_HIS"/>
</dbReference>
<dbReference type="STRING" id="61819.ENSACIP00000019421"/>
<evidence type="ECO:0000256" key="2">
    <source>
        <dbReference type="ARBA" id="ARBA00022729"/>
    </source>
</evidence>
<keyword evidence="2 6" id="KW-0732">Signal</keyword>
<dbReference type="PROSITE" id="PS00135">
    <property type="entry name" value="TRYPSIN_SER"/>
    <property type="match status" value="1"/>
</dbReference>
<reference evidence="8" key="2">
    <citation type="submission" date="2025-09" db="UniProtKB">
        <authorList>
            <consortium name="Ensembl"/>
        </authorList>
    </citation>
    <scope>IDENTIFICATION</scope>
</reference>
<dbReference type="OMA" id="FNATSCW"/>
<dbReference type="InterPro" id="IPR043504">
    <property type="entry name" value="Peptidase_S1_PA_chymotrypsin"/>
</dbReference>
<dbReference type="PROSITE" id="PS50240">
    <property type="entry name" value="TRYPSIN_DOM"/>
    <property type="match status" value="1"/>
</dbReference>
<accession>A0A3Q0S8E6</accession>
<keyword evidence="4" id="KW-1015">Disulfide bond</keyword>
<dbReference type="Pfam" id="PF00089">
    <property type="entry name" value="Trypsin"/>
    <property type="match status" value="1"/>
</dbReference>
<dbReference type="PANTHER" id="PTHR24253:SF127">
    <property type="entry name" value="SERINE PROTEASE 27-LIKE"/>
    <property type="match status" value="1"/>
</dbReference>
<organism evidence="8 9">
    <name type="scientific">Amphilophus citrinellus</name>
    <name type="common">Midas cichlid</name>
    <name type="synonym">Cichlasoma citrinellum</name>
    <dbReference type="NCBI Taxonomy" id="61819"/>
    <lineage>
        <taxon>Eukaryota</taxon>
        <taxon>Metazoa</taxon>
        <taxon>Chordata</taxon>
        <taxon>Craniata</taxon>
        <taxon>Vertebrata</taxon>
        <taxon>Euteleostomi</taxon>
        <taxon>Actinopterygii</taxon>
        <taxon>Neopterygii</taxon>
        <taxon>Teleostei</taxon>
        <taxon>Neoteleostei</taxon>
        <taxon>Acanthomorphata</taxon>
        <taxon>Ovalentaria</taxon>
        <taxon>Cichlomorphae</taxon>
        <taxon>Cichliformes</taxon>
        <taxon>Cichlidae</taxon>
        <taxon>New World cichlids</taxon>
        <taxon>Cichlasomatinae</taxon>
        <taxon>Heroini</taxon>
        <taxon>Amphilophus</taxon>
    </lineage>
</organism>
<evidence type="ECO:0000313" key="8">
    <source>
        <dbReference type="Ensembl" id="ENSACIP00000019421.1"/>
    </source>
</evidence>
<dbReference type="InterPro" id="IPR001254">
    <property type="entry name" value="Trypsin_dom"/>
</dbReference>
<feature type="signal peptide" evidence="6">
    <location>
        <begin position="1"/>
        <end position="20"/>
    </location>
</feature>
<dbReference type="PROSITE" id="PS00134">
    <property type="entry name" value="TRYPSIN_HIS"/>
    <property type="match status" value="1"/>
</dbReference>
<evidence type="ECO:0000256" key="1">
    <source>
        <dbReference type="ARBA" id="ARBA00022670"/>
    </source>
</evidence>